<dbReference type="Proteomes" id="UP000781932">
    <property type="component" value="Unassembled WGS sequence"/>
</dbReference>
<proteinExistence type="predicted"/>
<reference evidence="2" key="1">
    <citation type="submission" date="2020-03" db="EMBL/GenBank/DDBJ databases">
        <authorList>
            <person name="He L."/>
        </authorList>
    </citation>
    <scope>NUCLEOTIDE SEQUENCE</scope>
    <source>
        <strain evidence="2">CkLH20</strain>
    </source>
</reference>
<sequence length="239" mass="26612">MSLQQRTLDTSNRLAVPYEIFLDIIDAFINNVFATNIKPPEEGVNLAFLYEHKVTSKLAFVVATGNESSSWMSKILKDRFRSVRVALHLDRESRAKVHRKFPPAAISIHKDDCRWSVNALTIPEIDSFSMLYFPDRRDAKAQLLEHRLLQLVRLPSAETYACLQGIQCVYFPSVLCFDVDLNDTGVAVAMALPNLKSITVVVGATTDEGMKDKPFPFTGNPSTASSSPICKNGPIKPPI</sequence>
<dbReference type="EMBL" id="JAATWM020000031">
    <property type="protein sequence ID" value="KAF9873475.1"/>
    <property type="molecule type" value="Genomic_DNA"/>
</dbReference>
<organism evidence="2 3">
    <name type="scientific">Colletotrichum karsti</name>
    <dbReference type="NCBI Taxonomy" id="1095194"/>
    <lineage>
        <taxon>Eukaryota</taxon>
        <taxon>Fungi</taxon>
        <taxon>Dikarya</taxon>
        <taxon>Ascomycota</taxon>
        <taxon>Pezizomycotina</taxon>
        <taxon>Sordariomycetes</taxon>
        <taxon>Hypocreomycetidae</taxon>
        <taxon>Glomerellales</taxon>
        <taxon>Glomerellaceae</taxon>
        <taxon>Colletotrichum</taxon>
        <taxon>Colletotrichum boninense species complex</taxon>
    </lineage>
</organism>
<feature type="region of interest" description="Disordered" evidence="1">
    <location>
        <begin position="218"/>
        <end position="239"/>
    </location>
</feature>
<accession>A0A9P6I7K6</accession>
<evidence type="ECO:0000256" key="1">
    <source>
        <dbReference type="SAM" id="MobiDB-lite"/>
    </source>
</evidence>
<dbReference type="GeneID" id="62164723"/>
<name>A0A9P6I7K6_9PEZI</name>
<keyword evidence="3" id="KW-1185">Reference proteome</keyword>
<gene>
    <name evidence="2" type="ORF">CkaCkLH20_08934</name>
</gene>
<feature type="compositionally biased region" description="Polar residues" evidence="1">
    <location>
        <begin position="219"/>
        <end position="229"/>
    </location>
</feature>
<reference evidence="2" key="2">
    <citation type="submission" date="2020-11" db="EMBL/GenBank/DDBJ databases">
        <title>Whole genome sequencing of Colletotrichum sp.</title>
        <authorList>
            <person name="Li H."/>
        </authorList>
    </citation>
    <scope>NUCLEOTIDE SEQUENCE</scope>
    <source>
        <strain evidence="2">CkLH20</strain>
    </source>
</reference>
<comment type="caution">
    <text evidence="2">The sequence shown here is derived from an EMBL/GenBank/DDBJ whole genome shotgun (WGS) entry which is preliminary data.</text>
</comment>
<evidence type="ECO:0000313" key="2">
    <source>
        <dbReference type="EMBL" id="KAF9873475.1"/>
    </source>
</evidence>
<dbReference type="RefSeq" id="XP_038742936.1">
    <property type="nucleotide sequence ID" value="XM_038891649.1"/>
</dbReference>
<dbReference type="AlphaFoldDB" id="A0A9P6I7K6"/>
<evidence type="ECO:0000313" key="3">
    <source>
        <dbReference type="Proteomes" id="UP000781932"/>
    </source>
</evidence>
<protein>
    <submittedName>
        <fullName evidence="2">Uncharacterized protein</fullName>
    </submittedName>
</protein>